<reference evidence="1 2" key="1">
    <citation type="submission" date="2018-06" db="EMBL/GenBank/DDBJ databases">
        <authorList>
            <consortium name="Pathogen Informatics"/>
            <person name="Doyle S."/>
        </authorList>
    </citation>
    <scope>NUCLEOTIDE SEQUENCE [LARGE SCALE GENOMIC DNA]</scope>
    <source>
        <strain evidence="1 2">NCTC12112</strain>
    </source>
</reference>
<evidence type="ECO:0000313" key="2">
    <source>
        <dbReference type="Proteomes" id="UP000249008"/>
    </source>
</evidence>
<proteinExistence type="predicted"/>
<sequence length="64" mass="7724">MENLEFYIKKLEKLEENCCICKAKMCMMCPNNKNKKYLKNEIAKRSETKKKKNFIEKILGYIKN</sequence>
<dbReference type="GeneID" id="78456212"/>
<accession>A0AAX2JAG2</accession>
<dbReference type="KEGG" id="ful:C4N20_15395"/>
<dbReference type="RefSeq" id="WP_005979911.1">
    <property type="nucleotide sequence ID" value="NZ_CABKNW010000004.1"/>
</dbReference>
<dbReference type="AlphaFoldDB" id="A0AAX2JAG2"/>
<name>A0AAX2JAG2_9FUSO</name>
<dbReference type="EMBL" id="LS483487">
    <property type="protein sequence ID" value="SQJ03485.1"/>
    <property type="molecule type" value="Genomic_DNA"/>
</dbReference>
<evidence type="ECO:0000313" key="1">
    <source>
        <dbReference type="EMBL" id="SQJ03485.1"/>
    </source>
</evidence>
<protein>
    <submittedName>
        <fullName evidence="1">Uncharacterized protein</fullName>
    </submittedName>
</protein>
<dbReference type="Proteomes" id="UP000249008">
    <property type="component" value="Chromosome 1"/>
</dbReference>
<organism evidence="1 2">
    <name type="scientific">Fusobacterium ulcerans</name>
    <dbReference type="NCBI Taxonomy" id="861"/>
    <lineage>
        <taxon>Bacteria</taxon>
        <taxon>Fusobacteriati</taxon>
        <taxon>Fusobacteriota</taxon>
        <taxon>Fusobacteriia</taxon>
        <taxon>Fusobacteriales</taxon>
        <taxon>Fusobacteriaceae</taxon>
        <taxon>Fusobacterium</taxon>
    </lineage>
</organism>
<gene>
    <name evidence="1" type="ORF">NCTC12112_01657</name>
</gene>